<protein>
    <recommendedName>
        <fullName evidence="3">ribonuclease H</fullName>
        <ecNumber evidence="3">3.1.26.4</ecNumber>
    </recommendedName>
</protein>
<dbReference type="EMBL" id="JANIEX010001468">
    <property type="protein sequence ID" value="KAJ3557597.1"/>
    <property type="molecule type" value="Genomic_DNA"/>
</dbReference>
<evidence type="ECO:0000256" key="2">
    <source>
        <dbReference type="ARBA" id="ARBA00005300"/>
    </source>
</evidence>
<dbReference type="InterPro" id="IPR050092">
    <property type="entry name" value="RNase_H"/>
</dbReference>
<keyword evidence="6" id="KW-0255">Endonuclease</keyword>
<evidence type="ECO:0000256" key="7">
    <source>
        <dbReference type="ARBA" id="ARBA00022801"/>
    </source>
</evidence>
<keyword evidence="4" id="KW-0540">Nuclease</keyword>
<feature type="domain" description="RNase H type-1" evidence="8">
    <location>
        <begin position="41"/>
        <end position="196"/>
    </location>
</feature>
<sequence length="214" mass="24333">MSGRHFKPPPVGDQTLGAILRYNPRDSFCHIVTQTYRGPRVTGDIAISIDGACTNNGNPNARASMGVFFGPNSRYNYNRLLTNGPLTNQRAEIWAAIIALQHVKQLKMSGLLDARRVVLIADSEYLVKAMTFRVYHWRDNGWIGSYGRRVVNWSDFEALDDLIEELRVEYDVDVKFWLVDRSWNNAADREAKKALRFGQGLHPFFAALIAERDS</sequence>
<dbReference type="GO" id="GO:0043137">
    <property type="term" value="P:DNA replication, removal of RNA primer"/>
    <property type="evidence" value="ECO:0007669"/>
    <property type="project" value="TreeGrafter"/>
</dbReference>
<dbReference type="AlphaFoldDB" id="A0AAD5VGM2"/>
<dbReference type="Proteomes" id="UP001213000">
    <property type="component" value="Unassembled WGS sequence"/>
</dbReference>
<dbReference type="SUPFAM" id="SSF53098">
    <property type="entry name" value="Ribonuclease H-like"/>
    <property type="match status" value="1"/>
</dbReference>
<keyword evidence="10" id="KW-1185">Reference proteome</keyword>
<evidence type="ECO:0000256" key="4">
    <source>
        <dbReference type="ARBA" id="ARBA00022722"/>
    </source>
</evidence>
<dbReference type="GO" id="GO:0003676">
    <property type="term" value="F:nucleic acid binding"/>
    <property type="evidence" value="ECO:0007669"/>
    <property type="project" value="InterPro"/>
</dbReference>
<gene>
    <name evidence="9" type="ORF">NP233_g11702</name>
</gene>
<dbReference type="GO" id="GO:0046872">
    <property type="term" value="F:metal ion binding"/>
    <property type="evidence" value="ECO:0007669"/>
    <property type="project" value="UniProtKB-KW"/>
</dbReference>
<evidence type="ECO:0000256" key="5">
    <source>
        <dbReference type="ARBA" id="ARBA00022723"/>
    </source>
</evidence>
<comment type="caution">
    <text evidence="9">The sequence shown here is derived from an EMBL/GenBank/DDBJ whole genome shotgun (WGS) entry which is preliminary data.</text>
</comment>
<evidence type="ECO:0000259" key="8">
    <source>
        <dbReference type="PROSITE" id="PS50879"/>
    </source>
</evidence>
<evidence type="ECO:0000256" key="1">
    <source>
        <dbReference type="ARBA" id="ARBA00000077"/>
    </source>
</evidence>
<comment type="similarity">
    <text evidence="2">Belongs to the RNase H family.</text>
</comment>
<dbReference type="EC" id="3.1.26.4" evidence="3"/>
<dbReference type="Gene3D" id="3.30.420.10">
    <property type="entry name" value="Ribonuclease H-like superfamily/Ribonuclease H"/>
    <property type="match status" value="1"/>
</dbReference>
<dbReference type="Pfam" id="PF00075">
    <property type="entry name" value="RNase_H"/>
    <property type="match status" value="1"/>
</dbReference>
<evidence type="ECO:0000313" key="10">
    <source>
        <dbReference type="Proteomes" id="UP001213000"/>
    </source>
</evidence>
<accession>A0AAD5VGM2</accession>
<dbReference type="InterPro" id="IPR002156">
    <property type="entry name" value="RNaseH_domain"/>
</dbReference>
<proteinExistence type="inferred from homology"/>
<comment type="catalytic activity">
    <reaction evidence="1">
        <text>Endonucleolytic cleavage to 5'-phosphomonoester.</text>
        <dbReference type="EC" id="3.1.26.4"/>
    </reaction>
</comment>
<keyword evidence="7" id="KW-0378">Hydrolase</keyword>
<dbReference type="CDD" id="cd13934">
    <property type="entry name" value="RNase_H_Dikarya_like"/>
    <property type="match status" value="1"/>
</dbReference>
<evidence type="ECO:0000313" key="9">
    <source>
        <dbReference type="EMBL" id="KAJ3557597.1"/>
    </source>
</evidence>
<dbReference type="InterPro" id="IPR036397">
    <property type="entry name" value="RNaseH_sf"/>
</dbReference>
<evidence type="ECO:0000256" key="6">
    <source>
        <dbReference type="ARBA" id="ARBA00022759"/>
    </source>
</evidence>
<keyword evidence="5" id="KW-0479">Metal-binding</keyword>
<dbReference type="PROSITE" id="PS50879">
    <property type="entry name" value="RNASE_H_1"/>
    <property type="match status" value="1"/>
</dbReference>
<evidence type="ECO:0000256" key="3">
    <source>
        <dbReference type="ARBA" id="ARBA00012180"/>
    </source>
</evidence>
<reference evidence="9" key="1">
    <citation type="submission" date="2022-07" db="EMBL/GenBank/DDBJ databases">
        <title>Genome Sequence of Leucocoprinus birnbaumii.</title>
        <authorList>
            <person name="Buettner E."/>
        </authorList>
    </citation>
    <scope>NUCLEOTIDE SEQUENCE</scope>
    <source>
        <strain evidence="9">VT141</strain>
    </source>
</reference>
<name>A0AAD5VGM2_9AGAR</name>
<dbReference type="GO" id="GO:0004523">
    <property type="term" value="F:RNA-DNA hybrid ribonuclease activity"/>
    <property type="evidence" value="ECO:0007669"/>
    <property type="project" value="UniProtKB-EC"/>
</dbReference>
<dbReference type="PANTHER" id="PTHR10642">
    <property type="entry name" value="RIBONUCLEASE H1"/>
    <property type="match status" value="1"/>
</dbReference>
<dbReference type="PANTHER" id="PTHR10642:SF26">
    <property type="entry name" value="RIBONUCLEASE H1"/>
    <property type="match status" value="1"/>
</dbReference>
<organism evidence="9 10">
    <name type="scientific">Leucocoprinus birnbaumii</name>
    <dbReference type="NCBI Taxonomy" id="56174"/>
    <lineage>
        <taxon>Eukaryota</taxon>
        <taxon>Fungi</taxon>
        <taxon>Dikarya</taxon>
        <taxon>Basidiomycota</taxon>
        <taxon>Agaricomycotina</taxon>
        <taxon>Agaricomycetes</taxon>
        <taxon>Agaricomycetidae</taxon>
        <taxon>Agaricales</taxon>
        <taxon>Agaricineae</taxon>
        <taxon>Agaricaceae</taxon>
        <taxon>Leucocoprinus</taxon>
    </lineage>
</organism>
<dbReference type="InterPro" id="IPR012337">
    <property type="entry name" value="RNaseH-like_sf"/>
</dbReference>